<organism evidence="11 12">
    <name type="scientific">Phytophthora infestans (strain T30-4)</name>
    <name type="common">Potato late blight agent</name>
    <dbReference type="NCBI Taxonomy" id="403677"/>
    <lineage>
        <taxon>Eukaryota</taxon>
        <taxon>Sar</taxon>
        <taxon>Stramenopiles</taxon>
        <taxon>Oomycota</taxon>
        <taxon>Peronosporomycetes</taxon>
        <taxon>Peronosporales</taxon>
        <taxon>Peronosporaceae</taxon>
        <taxon>Phytophthora</taxon>
    </lineage>
</organism>
<dbReference type="InterPro" id="IPR000717">
    <property type="entry name" value="PCI_dom"/>
</dbReference>
<dbReference type="eggNOG" id="KOG0922">
    <property type="taxonomic scope" value="Eukaryota"/>
</dbReference>
<keyword evidence="2" id="KW-0547">Nucleotide-binding</keyword>
<dbReference type="InterPro" id="IPR048333">
    <property type="entry name" value="HA2_WH"/>
</dbReference>
<evidence type="ECO:0000256" key="2">
    <source>
        <dbReference type="ARBA" id="ARBA00022741"/>
    </source>
</evidence>
<dbReference type="Gene3D" id="1.20.120.1080">
    <property type="match status" value="1"/>
</dbReference>
<dbReference type="InterPro" id="IPR014001">
    <property type="entry name" value="Helicase_ATP-bd"/>
</dbReference>
<dbReference type="SUPFAM" id="SSF52540">
    <property type="entry name" value="P-loop containing nucleoside triphosphate hydrolases"/>
    <property type="match status" value="1"/>
</dbReference>
<dbReference type="EMBL" id="DS028121">
    <property type="protein sequence ID" value="EEY65715.1"/>
    <property type="molecule type" value="Genomic_DNA"/>
</dbReference>
<evidence type="ECO:0000259" key="9">
    <source>
        <dbReference type="PROSITE" id="PS51192"/>
    </source>
</evidence>
<dbReference type="InterPro" id="IPR002464">
    <property type="entry name" value="DNA/RNA_helicase_DEAH_CS"/>
</dbReference>
<dbReference type="Proteomes" id="UP000006643">
    <property type="component" value="Unassembled WGS sequence"/>
</dbReference>
<dbReference type="InterPro" id="IPR027417">
    <property type="entry name" value="P-loop_NTPase"/>
</dbReference>
<dbReference type="SMART" id="SM00487">
    <property type="entry name" value="DEXDc"/>
    <property type="match status" value="1"/>
</dbReference>
<feature type="compositionally biased region" description="Basic residues" evidence="7">
    <location>
        <begin position="226"/>
        <end position="236"/>
    </location>
</feature>
<keyword evidence="12" id="KW-1185">Reference proteome</keyword>
<dbReference type="OrthoDB" id="10253254at2759"/>
<dbReference type="GO" id="GO:0005524">
    <property type="term" value="F:ATP binding"/>
    <property type="evidence" value="ECO:0007669"/>
    <property type="project" value="UniProtKB-KW"/>
</dbReference>
<dbReference type="Pfam" id="PF04408">
    <property type="entry name" value="WHD_HA2"/>
    <property type="match status" value="1"/>
</dbReference>
<dbReference type="InParanoid" id="D0MZQ2"/>
<dbReference type="GO" id="GO:0003725">
    <property type="term" value="F:double-stranded RNA binding"/>
    <property type="evidence" value="ECO:0007669"/>
    <property type="project" value="TreeGrafter"/>
</dbReference>
<dbReference type="VEuPathDB" id="FungiDB:PITG_03234"/>
<feature type="compositionally biased region" description="Basic residues" evidence="7">
    <location>
        <begin position="205"/>
        <end position="215"/>
    </location>
</feature>
<accession>D0MZQ2</accession>
<evidence type="ECO:0000256" key="6">
    <source>
        <dbReference type="ARBA" id="ARBA00047984"/>
    </source>
</evidence>
<dbReference type="Pfam" id="PF01399">
    <property type="entry name" value="PCI"/>
    <property type="match status" value="1"/>
</dbReference>
<evidence type="ECO:0000259" key="10">
    <source>
        <dbReference type="PROSITE" id="PS51194"/>
    </source>
</evidence>
<dbReference type="GO" id="GO:0016787">
    <property type="term" value="F:hydrolase activity"/>
    <property type="evidence" value="ECO:0007669"/>
    <property type="project" value="UniProtKB-KW"/>
</dbReference>
<dbReference type="PROSITE" id="PS51192">
    <property type="entry name" value="HELICASE_ATP_BIND_1"/>
    <property type="match status" value="1"/>
</dbReference>
<dbReference type="SMART" id="SM00088">
    <property type="entry name" value="PINT"/>
    <property type="match status" value="1"/>
</dbReference>
<dbReference type="Pfam" id="PF07717">
    <property type="entry name" value="OB_NTP_bind"/>
    <property type="match status" value="1"/>
</dbReference>
<dbReference type="GO" id="GO:0003724">
    <property type="term" value="F:RNA helicase activity"/>
    <property type="evidence" value="ECO:0007669"/>
    <property type="project" value="UniProtKB-EC"/>
</dbReference>
<dbReference type="SMART" id="SM00847">
    <property type="entry name" value="HA2"/>
    <property type="match status" value="1"/>
</dbReference>
<dbReference type="STRING" id="403677.D0MZQ2"/>
<reference evidence="12" key="1">
    <citation type="journal article" date="2009" name="Nature">
        <title>Genome sequence and analysis of the Irish potato famine pathogen Phytophthora infestans.</title>
        <authorList>
            <consortium name="The Broad Institute Genome Sequencing Platform"/>
            <person name="Haas B.J."/>
            <person name="Kamoun S."/>
            <person name="Zody M.C."/>
            <person name="Jiang R.H."/>
            <person name="Handsaker R.E."/>
            <person name="Cano L.M."/>
            <person name="Grabherr M."/>
            <person name="Kodira C.D."/>
            <person name="Raffaele S."/>
            <person name="Torto-Alalibo T."/>
            <person name="Bozkurt T.O."/>
            <person name="Ah-Fong A.M."/>
            <person name="Alvarado L."/>
            <person name="Anderson V.L."/>
            <person name="Armstrong M.R."/>
            <person name="Avrova A."/>
            <person name="Baxter L."/>
            <person name="Beynon J."/>
            <person name="Boevink P.C."/>
            <person name="Bollmann S.R."/>
            <person name="Bos J.I."/>
            <person name="Bulone V."/>
            <person name="Cai G."/>
            <person name="Cakir C."/>
            <person name="Carrington J.C."/>
            <person name="Chawner M."/>
            <person name="Conti L."/>
            <person name="Costanzo S."/>
            <person name="Ewan R."/>
            <person name="Fahlgren N."/>
            <person name="Fischbach M.A."/>
            <person name="Fugelstad J."/>
            <person name="Gilroy E.M."/>
            <person name="Gnerre S."/>
            <person name="Green P.J."/>
            <person name="Grenville-Briggs L.J."/>
            <person name="Griffith J."/>
            <person name="Grunwald N.J."/>
            <person name="Horn K."/>
            <person name="Horner N.R."/>
            <person name="Hu C.H."/>
            <person name="Huitema E."/>
            <person name="Jeong D.H."/>
            <person name="Jones A.M."/>
            <person name="Jones J.D."/>
            <person name="Jones R.W."/>
            <person name="Karlsson E.K."/>
            <person name="Kunjeti S.G."/>
            <person name="Lamour K."/>
            <person name="Liu Z."/>
            <person name="Ma L."/>
            <person name="Maclean D."/>
            <person name="Chibucos M.C."/>
            <person name="McDonald H."/>
            <person name="McWalters J."/>
            <person name="Meijer H.J."/>
            <person name="Morgan W."/>
            <person name="Morris P.F."/>
            <person name="Munro C.A."/>
            <person name="O'Neill K."/>
            <person name="Ospina-Giraldo M."/>
            <person name="Pinzon A."/>
            <person name="Pritchard L."/>
            <person name="Ramsahoye B."/>
            <person name="Ren Q."/>
            <person name="Restrepo S."/>
            <person name="Roy S."/>
            <person name="Sadanandom A."/>
            <person name="Savidor A."/>
            <person name="Schornack S."/>
            <person name="Schwartz D.C."/>
            <person name="Schumann U.D."/>
            <person name="Schwessinger B."/>
            <person name="Seyer L."/>
            <person name="Sharpe T."/>
            <person name="Silvar C."/>
            <person name="Song J."/>
            <person name="Studholme D.J."/>
            <person name="Sykes S."/>
            <person name="Thines M."/>
            <person name="van de Vondervoort P.J."/>
            <person name="Phuntumart V."/>
            <person name="Wawra S."/>
            <person name="Weide R."/>
            <person name="Win J."/>
            <person name="Young C."/>
            <person name="Zhou S."/>
            <person name="Fry W."/>
            <person name="Meyers B.C."/>
            <person name="van West P."/>
            <person name="Ristaino J."/>
            <person name="Govers F."/>
            <person name="Birch P.R."/>
            <person name="Whisson S.C."/>
            <person name="Judelson H.S."/>
            <person name="Nusbaum C."/>
        </authorList>
    </citation>
    <scope>NUCLEOTIDE SEQUENCE [LARGE SCALE GENOMIC DNA]</scope>
    <source>
        <strain evidence="12">T30-4</strain>
    </source>
</reference>
<keyword evidence="3" id="KW-0378">Hydrolase</keyword>
<dbReference type="GO" id="GO:0045943">
    <property type="term" value="P:positive regulation of transcription by RNA polymerase I"/>
    <property type="evidence" value="ECO:0007669"/>
    <property type="project" value="TreeGrafter"/>
</dbReference>
<evidence type="ECO:0000256" key="5">
    <source>
        <dbReference type="ARBA" id="ARBA00022840"/>
    </source>
</evidence>
<protein>
    <recommendedName>
        <fullName evidence="1">RNA helicase</fullName>
        <ecNumber evidence="1">3.6.4.13</ecNumber>
    </recommendedName>
</protein>
<feature type="compositionally biased region" description="Basic residues" evidence="7">
    <location>
        <begin position="244"/>
        <end position="253"/>
    </location>
</feature>
<dbReference type="OMA" id="CHENFLH"/>
<dbReference type="GeneID" id="9464638"/>
<dbReference type="InterPro" id="IPR001650">
    <property type="entry name" value="Helicase_C-like"/>
</dbReference>
<feature type="compositionally biased region" description="Basic and acidic residues" evidence="7">
    <location>
        <begin position="151"/>
        <end position="162"/>
    </location>
</feature>
<dbReference type="PROSITE" id="PS00690">
    <property type="entry name" value="DEAH_ATP_HELICASE"/>
    <property type="match status" value="1"/>
</dbReference>
<dbReference type="FunFam" id="3.40.50.300:FF:002840">
    <property type="entry name" value="Pre-mRNA splicing factor ATP-dependent RNA helicase, putative"/>
    <property type="match status" value="1"/>
</dbReference>
<dbReference type="AlphaFoldDB" id="D0MZQ2"/>
<dbReference type="Pfam" id="PF00270">
    <property type="entry name" value="DEAD"/>
    <property type="match status" value="1"/>
</dbReference>
<dbReference type="FunFam" id="1.20.120.1080:FF:000024">
    <property type="entry name" value="ATP-dependent RNA helicase DHX8"/>
    <property type="match status" value="1"/>
</dbReference>
<evidence type="ECO:0000256" key="1">
    <source>
        <dbReference type="ARBA" id="ARBA00012552"/>
    </source>
</evidence>
<dbReference type="FunFam" id="3.40.50.300:FF:000767">
    <property type="entry name" value="Putative ATP-dependent RNA helicase DHX35"/>
    <property type="match status" value="1"/>
</dbReference>
<comment type="catalytic activity">
    <reaction evidence="6">
        <text>ATP + H2O = ADP + phosphate + H(+)</text>
        <dbReference type="Rhea" id="RHEA:13065"/>
        <dbReference type="ChEBI" id="CHEBI:15377"/>
        <dbReference type="ChEBI" id="CHEBI:15378"/>
        <dbReference type="ChEBI" id="CHEBI:30616"/>
        <dbReference type="ChEBI" id="CHEBI:43474"/>
        <dbReference type="ChEBI" id="CHEBI:456216"/>
        <dbReference type="EC" id="3.6.4.13"/>
    </reaction>
</comment>
<dbReference type="Pfam" id="PF21010">
    <property type="entry name" value="HA2_C"/>
    <property type="match status" value="1"/>
</dbReference>
<dbReference type="PROSITE" id="PS50250">
    <property type="entry name" value="PCI"/>
    <property type="match status" value="1"/>
</dbReference>
<dbReference type="eggNOG" id="KOG3250">
    <property type="taxonomic scope" value="Eukaryota"/>
</dbReference>
<evidence type="ECO:0000313" key="11">
    <source>
        <dbReference type="EMBL" id="EEY65715.1"/>
    </source>
</evidence>
<name>D0MZQ2_PHYIT</name>
<dbReference type="HOGENOM" id="CLU_001832_5_11_1"/>
<feature type="region of interest" description="Disordered" evidence="7">
    <location>
        <begin position="151"/>
        <end position="182"/>
    </location>
</feature>
<dbReference type="InterPro" id="IPR011545">
    <property type="entry name" value="DEAD/DEAH_box_helicase_dom"/>
</dbReference>
<dbReference type="RefSeq" id="XP_002906314.1">
    <property type="nucleotide sequence ID" value="XM_002906268.1"/>
</dbReference>
<dbReference type="EC" id="3.6.4.13" evidence="1"/>
<keyword evidence="4 11" id="KW-0347">Helicase</keyword>
<feature type="domain" description="PCI" evidence="8">
    <location>
        <begin position="1"/>
        <end position="111"/>
    </location>
</feature>
<evidence type="ECO:0000256" key="3">
    <source>
        <dbReference type="ARBA" id="ARBA00022801"/>
    </source>
</evidence>
<dbReference type="PANTHER" id="PTHR18934:SF118">
    <property type="entry name" value="ATP-DEPENDENT RNA HELICASE DHX33"/>
    <property type="match status" value="1"/>
</dbReference>
<dbReference type="CDD" id="cd18791">
    <property type="entry name" value="SF2_C_RHA"/>
    <property type="match status" value="1"/>
</dbReference>
<evidence type="ECO:0000313" key="12">
    <source>
        <dbReference type="Proteomes" id="UP000006643"/>
    </source>
</evidence>
<feature type="domain" description="Helicase C-terminal" evidence="10">
    <location>
        <begin position="471"/>
        <end position="645"/>
    </location>
</feature>
<feature type="region of interest" description="Disordered" evidence="7">
    <location>
        <begin position="196"/>
        <end position="264"/>
    </location>
</feature>
<proteinExistence type="predicted"/>
<evidence type="ECO:0000256" key="4">
    <source>
        <dbReference type="ARBA" id="ARBA00022806"/>
    </source>
</evidence>
<dbReference type="KEGG" id="pif:PITG_03234"/>
<gene>
    <name evidence="11" type="ORF">PITG_03234</name>
</gene>
<dbReference type="PANTHER" id="PTHR18934">
    <property type="entry name" value="ATP-DEPENDENT RNA HELICASE"/>
    <property type="match status" value="1"/>
</dbReference>
<evidence type="ECO:0000256" key="7">
    <source>
        <dbReference type="SAM" id="MobiDB-lite"/>
    </source>
</evidence>
<dbReference type="Pfam" id="PF00271">
    <property type="entry name" value="Helicase_C"/>
    <property type="match status" value="1"/>
</dbReference>
<dbReference type="PROSITE" id="PS51194">
    <property type="entry name" value="HELICASE_CTER"/>
    <property type="match status" value="1"/>
</dbReference>
<feature type="domain" description="Helicase ATP-binding" evidence="9">
    <location>
        <begin position="281"/>
        <end position="444"/>
    </location>
</feature>
<keyword evidence="5" id="KW-0067">ATP-binding</keyword>
<dbReference type="InterPro" id="IPR007502">
    <property type="entry name" value="Helicase-assoc_dom"/>
</dbReference>
<dbReference type="GO" id="GO:0005730">
    <property type="term" value="C:nucleolus"/>
    <property type="evidence" value="ECO:0007669"/>
    <property type="project" value="UniProtKB-ARBA"/>
</dbReference>
<dbReference type="SMART" id="SM00490">
    <property type="entry name" value="HELICc"/>
    <property type="match status" value="1"/>
</dbReference>
<sequence>MPNVEALQDSEHKEHYELLRIFSFGTYNDYVARKDELPELTPQQVNKLRKLTVVSLALRFKNIPYDTLMQDLDVSTVREVEDILIDTIYSGLIQGKLDQKLRCFVVKYAVGRDTRHEYIDDMIQKLTTWKEQSVEICEKINTILTLAEKQQEDEKTREEGIRTKIASRASERGKGFASSGAGLRPGEDFALYAEAGPRRGAPSKQRMHSMGRKGRIQSSMTIPSHGQHHGAQRKRPMQTSRPGFKQHKKHQHRSINPNPAVSELQRTRQRLPIYAHRSKIIEAVNDNQVVILVGETGSGKTTQIPQYIWESDRAHARVAITQPRRVAAITVAQRVCEEANRGPLGDSVGYCVRFDDTTSKNTRLKFMTDGMLVREALLSPTLERYSVVVLDEAHERTLQTDILFGIVKRAMRKRKDLKVVVMSATLDVALFKRFFQDFKPAVIQIPGRMFQVDVFYTAKTQPDYLDSALVAVLQIHLEEKTSNGSILVFLTGQEDIETLETLLEEYARSLPADALKLMVCPIFAAMPREQQMKVFEPAPAGVRKVILATNIAETSITINGVRYVVDTGLVKQRSFVASSGMEMLQTESVSKAQAWQRTGRAGREAPGICYRLFPEETFEQLPERAIPDIQRVSLEVVVLQLKIMGIDDALAFDFIEKPLKTSLVKALEKLYALGALDNKGKLTTLGRQMAGLPVEPMYAVMLLKATELGCAEEALSVVAMLSVESIFYSPRDKKAEAAQSRARFVAYEGDQITLLNVFNGYIQCGSKQRNKWCRDHYINHRAMTRVESVRLQLKGYLEKLELPIDTSFPDIDPLRKSIVAGFFLNTAMRSVAEGLGGSKTAYKTMCGRSEIVKVHPSSSLFMRNPPPKWVVYNELVFTSKHYIRSVLVIEKEWLVELAPTFFAKKNNTDK</sequence>
<dbReference type="InterPro" id="IPR011709">
    <property type="entry name" value="DEAD-box_helicase_OB_fold"/>
</dbReference>
<evidence type="ECO:0000259" key="8">
    <source>
        <dbReference type="PROSITE" id="PS50250"/>
    </source>
</evidence>
<dbReference type="Gene3D" id="3.40.50.300">
    <property type="entry name" value="P-loop containing nucleotide triphosphate hydrolases"/>
    <property type="match status" value="2"/>
</dbReference>